<evidence type="ECO:0000313" key="3">
    <source>
        <dbReference type="EMBL" id="KIY53462.1"/>
    </source>
</evidence>
<evidence type="ECO:0000256" key="1">
    <source>
        <dbReference type="SAM" id="MobiDB-lite"/>
    </source>
</evidence>
<accession>A0A0D7APF8</accession>
<keyword evidence="4" id="KW-1185">Reference proteome</keyword>
<sequence>MSGRPQRGRGRGGGRGGGDRGGSSNRGRGRGRGAPADIQVGLHAGNTQVTTVGVKRPGYGAAGTPRRIQANTFPVELPTGWVYHYDAVNADEKKLPVRFNRQLIERLQDDNPQTFSNRGVYDGRKNLFTSQELIDNGSPLMTRTVQLMISLPS</sequence>
<gene>
    <name evidence="3" type="ORF">FISHEDRAFT_33327</name>
</gene>
<feature type="domain" description="Protein argonaute N-terminal" evidence="2">
    <location>
        <begin position="67"/>
        <end position="137"/>
    </location>
</feature>
<organism evidence="3 4">
    <name type="scientific">Fistulina hepatica ATCC 64428</name>
    <dbReference type="NCBI Taxonomy" id="1128425"/>
    <lineage>
        <taxon>Eukaryota</taxon>
        <taxon>Fungi</taxon>
        <taxon>Dikarya</taxon>
        <taxon>Basidiomycota</taxon>
        <taxon>Agaricomycotina</taxon>
        <taxon>Agaricomycetes</taxon>
        <taxon>Agaricomycetidae</taxon>
        <taxon>Agaricales</taxon>
        <taxon>Fistulinaceae</taxon>
        <taxon>Fistulina</taxon>
    </lineage>
</organism>
<reference evidence="3 4" key="1">
    <citation type="journal article" date="2015" name="Fungal Genet. Biol.">
        <title>Evolution of novel wood decay mechanisms in Agaricales revealed by the genome sequences of Fistulina hepatica and Cylindrobasidium torrendii.</title>
        <authorList>
            <person name="Floudas D."/>
            <person name="Held B.W."/>
            <person name="Riley R."/>
            <person name="Nagy L.G."/>
            <person name="Koehler G."/>
            <person name="Ransdell A.S."/>
            <person name="Younus H."/>
            <person name="Chow J."/>
            <person name="Chiniquy J."/>
            <person name="Lipzen A."/>
            <person name="Tritt A."/>
            <person name="Sun H."/>
            <person name="Haridas S."/>
            <person name="LaButti K."/>
            <person name="Ohm R.A."/>
            <person name="Kues U."/>
            <person name="Blanchette R.A."/>
            <person name="Grigoriev I.V."/>
            <person name="Minto R.E."/>
            <person name="Hibbett D.S."/>
        </authorList>
    </citation>
    <scope>NUCLEOTIDE SEQUENCE [LARGE SCALE GENOMIC DNA]</scope>
    <source>
        <strain evidence="3 4">ATCC 64428</strain>
    </source>
</reference>
<feature type="region of interest" description="Disordered" evidence="1">
    <location>
        <begin position="1"/>
        <end position="37"/>
    </location>
</feature>
<evidence type="ECO:0000259" key="2">
    <source>
        <dbReference type="Pfam" id="PF16486"/>
    </source>
</evidence>
<protein>
    <recommendedName>
        <fullName evidence="2">Protein argonaute N-terminal domain-containing protein</fullName>
    </recommendedName>
</protein>
<dbReference type="InterPro" id="IPR032474">
    <property type="entry name" value="Argonaute_N"/>
</dbReference>
<dbReference type="EMBL" id="KN881617">
    <property type="protein sequence ID" value="KIY53462.1"/>
    <property type="molecule type" value="Genomic_DNA"/>
</dbReference>
<dbReference type="AlphaFoldDB" id="A0A0D7APF8"/>
<feature type="compositionally biased region" description="Basic residues" evidence="1">
    <location>
        <begin position="1"/>
        <end position="12"/>
    </location>
</feature>
<dbReference type="Pfam" id="PF16486">
    <property type="entry name" value="ArgoN"/>
    <property type="match status" value="1"/>
</dbReference>
<dbReference type="Proteomes" id="UP000054144">
    <property type="component" value="Unassembled WGS sequence"/>
</dbReference>
<dbReference type="OrthoDB" id="10252740at2759"/>
<name>A0A0D7APF8_9AGAR</name>
<evidence type="ECO:0000313" key="4">
    <source>
        <dbReference type="Proteomes" id="UP000054144"/>
    </source>
</evidence>
<proteinExistence type="predicted"/>